<comment type="caution">
    <text evidence="4">The sequence shown here is derived from an EMBL/GenBank/DDBJ whole genome shotgun (WGS) entry which is preliminary data.</text>
</comment>
<feature type="compositionally biased region" description="Polar residues" evidence="1">
    <location>
        <begin position="284"/>
        <end position="308"/>
    </location>
</feature>
<keyword evidence="5" id="KW-1185">Reference proteome</keyword>
<feature type="transmembrane region" description="Helical" evidence="2">
    <location>
        <begin position="158"/>
        <end position="182"/>
    </location>
</feature>
<evidence type="ECO:0000256" key="1">
    <source>
        <dbReference type="SAM" id="MobiDB-lite"/>
    </source>
</evidence>
<evidence type="ECO:0000313" key="4">
    <source>
        <dbReference type="EMBL" id="KAG7392074.1"/>
    </source>
</evidence>
<accession>A0A8T1WI96</accession>
<keyword evidence="2" id="KW-1133">Transmembrane helix</keyword>
<dbReference type="EMBL" id="JAGDFM010000014">
    <property type="protein sequence ID" value="KAG7392074.1"/>
    <property type="molecule type" value="Genomic_DNA"/>
</dbReference>
<feature type="signal peptide" evidence="3">
    <location>
        <begin position="1"/>
        <end position="19"/>
    </location>
</feature>
<proteinExistence type="predicted"/>
<feature type="region of interest" description="Disordered" evidence="1">
    <location>
        <begin position="193"/>
        <end position="212"/>
    </location>
</feature>
<evidence type="ECO:0000313" key="5">
    <source>
        <dbReference type="Proteomes" id="UP000694044"/>
    </source>
</evidence>
<keyword evidence="2" id="KW-0812">Transmembrane</keyword>
<feature type="compositionally biased region" description="Polar residues" evidence="1">
    <location>
        <begin position="222"/>
        <end position="249"/>
    </location>
</feature>
<feature type="chain" id="PRO_5035904953" evidence="3">
    <location>
        <begin position="20"/>
        <end position="368"/>
    </location>
</feature>
<feature type="compositionally biased region" description="Low complexity" evidence="1">
    <location>
        <begin position="320"/>
        <end position="344"/>
    </location>
</feature>
<feature type="region of interest" description="Disordered" evidence="1">
    <location>
        <begin position="282"/>
        <end position="368"/>
    </location>
</feature>
<evidence type="ECO:0000256" key="2">
    <source>
        <dbReference type="SAM" id="Phobius"/>
    </source>
</evidence>
<dbReference type="Proteomes" id="UP000694044">
    <property type="component" value="Unassembled WGS sequence"/>
</dbReference>
<dbReference type="OrthoDB" id="167840at2759"/>
<evidence type="ECO:0000256" key="3">
    <source>
        <dbReference type="SAM" id="SignalP"/>
    </source>
</evidence>
<organism evidence="4 5">
    <name type="scientific">Phytophthora pseudosyringae</name>
    <dbReference type="NCBI Taxonomy" id="221518"/>
    <lineage>
        <taxon>Eukaryota</taxon>
        <taxon>Sar</taxon>
        <taxon>Stramenopiles</taxon>
        <taxon>Oomycota</taxon>
        <taxon>Peronosporomycetes</taxon>
        <taxon>Peronosporales</taxon>
        <taxon>Peronosporaceae</taxon>
        <taxon>Phytophthora</taxon>
    </lineage>
</organism>
<gene>
    <name evidence="4" type="ORF">PHYPSEUDO_002298</name>
</gene>
<name>A0A8T1WI96_9STRA</name>
<keyword evidence="3" id="KW-0732">Signal</keyword>
<protein>
    <submittedName>
        <fullName evidence="4">Uncharacterized protein</fullName>
    </submittedName>
</protein>
<feature type="region of interest" description="Disordered" evidence="1">
    <location>
        <begin position="219"/>
        <end position="255"/>
    </location>
</feature>
<keyword evidence="2" id="KW-0472">Membrane</keyword>
<sequence length="368" mass="38890">MRRCARTTLLLLLLLPALAARSAASEVAVCSLPASALYVSDGSTLAACAASGSSTLSPQCQTACSCRRLEHDRNVYAVCLSISATFDCDAAENATKCAQGGTSVCACSGGYCDALMVFLYLFAIPASALRYLGAGSTLPSEAGALASDDNGSGNGLKAWQWALIGLAIAFVVGLLIFVFNWFKHRPQRGDNRREVVQSLEQSRSQPKDGVNMVPVALRESQARTATSNRESAARSTTRSHDTNPSQISGFSGGSYHTYAGNPMSSTLTDTEVVAQHQERAFSPISDSAQSMGSSDYSQGVDTSTTPNTALLRPTRAQRNSSDSEAYPSFSSYSVSSGMDSFSSELTVDGSDMETGESAPYPRKKSIEF</sequence>
<reference evidence="4" key="1">
    <citation type="submission" date="2021-02" db="EMBL/GenBank/DDBJ databases">
        <authorList>
            <person name="Palmer J.M."/>
        </authorList>
    </citation>
    <scope>NUCLEOTIDE SEQUENCE</scope>
    <source>
        <strain evidence="4">SCRP734</strain>
    </source>
</reference>
<dbReference type="AlphaFoldDB" id="A0A8T1WI96"/>